<proteinExistence type="inferred from homology"/>
<reference evidence="7" key="2">
    <citation type="journal article" date="2021" name="Microbiome">
        <title>Successional dynamics and alternative stable states in a saline activated sludge microbial community over 9 years.</title>
        <authorList>
            <person name="Wang Y."/>
            <person name="Ye J."/>
            <person name="Ju F."/>
            <person name="Liu L."/>
            <person name="Boyd J.A."/>
            <person name="Deng Y."/>
            <person name="Parks D.H."/>
            <person name="Jiang X."/>
            <person name="Yin X."/>
            <person name="Woodcroft B.J."/>
            <person name="Tyson G.W."/>
            <person name="Hugenholtz P."/>
            <person name="Polz M.F."/>
            <person name="Zhang T."/>
        </authorList>
    </citation>
    <scope>NUCLEOTIDE SEQUENCE</scope>
    <source>
        <strain evidence="7">HKST-UBA79</strain>
    </source>
</reference>
<dbReference type="GO" id="GO:0006281">
    <property type="term" value="P:DNA repair"/>
    <property type="evidence" value="ECO:0007669"/>
    <property type="project" value="UniProtKB-KW"/>
</dbReference>
<evidence type="ECO:0000256" key="2">
    <source>
        <dbReference type="ARBA" id="ARBA00022763"/>
    </source>
</evidence>
<keyword evidence="6" id="KW-0234">DNA repair</keyword>
<dbReference type="InterPro" id="IPR002176">
    <property type="entry name" value="X-over_junc_endoDNase_RuvC"/>
</dbReference>
<dbReference type="SUPFAM" id="SSF53098">
    <property type="entry name" value="Ribonuclease H-like"/>
    <property type="match status" value="1"/>
</dbReference>
<dbReference type="Gene3D" id="3.30.420.10">
    <property type="entry name" value="Ribonuclease H-like superfamily/Ribonuclease H"/>
    <property type="match status" value="1"/>
</dbReference>
<accession>A0A955EBA7</accession>
<evidence type="ECO:0000256" key="4">
    <source>
        <dbReference type="ARBA" id="ARBA00023125"/>
    </source>
</evidence>
<comment type="caution">
    <text evidence="7">The sequence shown here is derived from an EMBL/GenBank/DDBJ whole genome shotgun (WGS) entry which is preliminary data.</text>
</comment>
<reference evidence="7" key="1">
    <citation type="submission" date="2020-04" db="EMBL/GenBank/DDBJ databases">
        <authorList>
            <person name="Zhang T."/>
        </authorList>
    </citation>
    <scope>NUCLEOTIDE SEQUENCE</scope>
    <source>
        <strain evidence="7">HKST-UBA79</strain>
    </source>
</reference>
<dbReference type="EMBL" id="JAGQNX010000055">
    <property type="protein sequence ID" value="MCA9308245.1"/>
    <property type="molecule type" value="Genomic_DNA"/>
</dbReference>
<dbReference type="GO" id="GO:0006310">
    <property type="term" value="P:DNA recombination"/>
    <property type="evidence" value="ECO:0007669"/>
    <property type="project" value="UniProtKB-KW"/>
</dbReference>
<dbReference type="GO" id="GO:0003677">
    <property type="term" value="F:DNA binding"/>
    <property type="evidence" value="ECO:0007669"/>
    <property type="project" value="UniProtKB-KW"/>
</dbReference>
<protein>
    <submittedName>
        <fullName evidence="7">Crossover junction endodeoxyribonuclease RuvC</fullName>
        <ecNumber evidence="7">3.1.22.4</ecNumber>
    </submittedName>
</protein>
<dbReference type="InterPro" id="IPR012337">
    <property type="entry name" value="RNaseH-like_sf"/>
</dbReference>
<gene>
    <name evidence="7" type="ORF">KC980_01920</name>
</gene>
<name>A0A955EBA7_UNCKA</name>
<keyword evidence="4" id="KW-0238">DNA-binding</keyword>
<evidence type="ECO:0000313" key="8">
    <source>
        <dbReference type="Proteomes" id="UP000740557"/>
    </source>
</evidence>
<dbReference type="GO" id="GO:0004520">
    <property type="term" value="F:DNA endonuclease activity"/>
    <property type="evidence" value="ECO:0007669"/>
    <property type="project" value="InterPro"/>
</dbReference>
<dbReference type="GO" id="GO:0016787">
    <property type="term" value="F:hydrolase activity"/>
    <property type="evidence" value="ECO:0007669"/>
    <property type="project" value="UniProtKB-KW"/>
</dbReference>
<dbReference type="Pfam" id="PF02075">
    <property type="entry name" value="RuvC"/>
    <property type="match status" value="1"/>
</dbReference>
<evidence type="ECO:0000256" key="1">
    <source>
        <dbReference type="ARBA" id="ARBA00009518"/>
    </source>
</evidence>
<dbReference type="AlphaFoldDB" id="A0A955EBA7"/>
<dbReference type="InterPro" id="IPR036397">
    <property type="entry name" value="RNaseH_sf"/>
</dbReference>
<keyword evidence="7" id="KW-0378">Hydrolase</keyword>
<keyword evidence="3" id="KW-0460">Magnesium</keyword>
<dbReference type="Proteomes" id="UP000740557">
    <property type="component" value="Unassembled WGS sequence"/>
</dbReference>
<keyword evidence="2" id="KW-0227">DNA damage</keyword>
<keyword evidence="5" id="KW-0233">DNA recombination</keyword>
<evidence type="ECO:0000313" key="7">
    <source>
        <dbReference type="EMBL" id="MCA9308245.1"/>
    </source>
</evidence>
<sequence length="158" mass="17384">MPANSTKPTITIGIDSSTTNCGVAVFKDGELVGTENITFDGKYNLNKLEKIINAFSEVFQKHNPDLVVLEEPAPVRHSKTLTSLNQVAGAIWAAAHMHGAYIDTIHNKTIKKYMNVKTKEDSINCVHEICGLLVASDHEADAVLTILAYEQYVIERTN</sequence>
<evidence type="ECO:0000256" key="5">
    <source>
        <dbReference type="ARBA" id="ARBA00023172"/>
    </source>
</evidence>
<organism evidence="7 8">
    <name type="scientific">candidate division WWE3 bacterium</name>
    <dbReference type="NCBI Taxonomy" id="2053526"/>
    <lineage>
        <taxon>Bacteria</taxon>
        <taxon>Katanobacteria</taxon>
    </lineage>
</organism>
<evidence type="ECO:0000256" key="6">
    <source>
        <dbReference type="ARBA" id="ARBA00023204"/>
    </source>
</evidence>
<dbReference type="EC" id="3.1.22.4" evidence="7"/>
<comment type="similarity">
    <text evidence="1">Belongs to the RuvC family.</text>
</comment>
<evidence type="ECO:0000256" key="3">
    <source>
        <dbReference type="ARBA" id="ARBA00022842"/>
    </source>
</evidence>